<dbReference type="InterPro" id="IPR035959">
    <property type="entry name" value="RutC-like_sf"/>
</dbReference>
<evidence type="ECO:0000256" key="3">
    <source>
        <dbReference type="PROSITE-ProRule" id="PRU00514"/>
    </source>
</evidence>
<feature type="binding site" evidence="2">
    <location>
        <position position="89"/>
    </location>
    <ligand>
        <name>prephenate</name>
        <dbReference type="ChEBI" id="CHEBI:29934"/>
    </ligand>
</feature>
<evidence type="ECO:0000313" key="4">
    <source>
        <dbReference type="EMBL" id="TWE06188.1"/>
    </source>
</evidence>
<dbReference type="GO" id="GO:0008652">
    <property type="term" value="P:amino acid biosynthetic process"/>
    <property type="evidence" value="ECO:0007669"/>
    <property type="project" value="UniProtKB-UniRule"/>
</dbReference>
<dbReference type="PANTHER" id="PTHR21164">
    <property type="entry name" value="CHORISMATE MUTASE"/>
    <property type="match status" value="1"/>
</dbReference>
<proteinExistence type="predicted"/>
<feature type="binding site" evidence="2">
    <location>
        <position position="6"/>
    </location>
    <ligand>
        <name>prephenate</name>
        <dbReference type="ChEBI" id="CHEBI:29934"/>
    </ligand>
</feature>
<dbReference type="PANTHER" id="PTHR21164:SF0">
    <property type="entry name" value="CHORISMATE MUTASE AROH"/>
    <property type="match status" value="1"/>
</dbReference>
<dbReference type="CDD" id="cd02185">
    <property type="entry name" value="AroH"/>
    <property type="match status" value="1"/>
</dbReference>
<feature type="binding site" evidence="2">
    <location>
        <position position="107"/>
    </location>
    <ligand>
        <name>prephenate</name>
        <dbReference type="ChEBI" id="CHEBI:29934"/>
    </ligand>
</feature>
<dbReference type="GO" id="GO:0009073">
    <property type="term" value="P:aromatic amino acid family biosynthetic process"/>
    <property type="evidence" value="ECO:0007669"/>
    <property type="project" value="UniProtKB-UniRule"/>
</dbReference>
<evidence type="ECO:0000256" key="1">
    <source>
        <dbReference type="NCBIfam" id="TIGR01796"/>
    </source>
</evidence>
<keyword evidence="3" id="KW-0413">Isomerase</keyword>
<name>A0A561DS49_9BACI</name>
<dbReference type="InterPro" id="IPR008243">
    <property type="entry name" value="Chorismate_mutase_AroH"/>
</dbReference>
<sequence>MIRGVRGATTVTANSEEAIIAATEELFAKLIEVNQIQPDSVASVLVSTTEDVDAAFPAKALRKFPGWTYVPVMCMREMPVPNSLKMCVRVMMHVNTSVTQEKIVHVYLNDAQVLRPDLNNSVAL</sequence>
<dbReference type="PIRSF" id="PIRSF005965">
    <property type="entry name" value="Chor_mut_AroH"/>
    <property type="match status" value="1"/>
</dbReference>
<evidence type="ECO:0000256" key="2">
    <source>
        <dbReference type="PIRSR" id="PIRSR005965-1"/>
    </source>
</evidence>
<gene>
    <name evidence="4" type="ORF">FB550_102207</name>
</gene>
<dbReference type="RefSeq" id="WP_098533685.1">
    <property type="nucleotide sequence ID" value="NZ_VIVN01000002.1"/>
</dbReference>
<reference evidence="4 5" key="1">
    <citation type="submission" date="2019-06" db="EMBL/GenBank/DDBJ databases">
        <title>Sorghum-associated microbial communities from plants grown in Nebraska, USA.</title>
        <authorList>
            <person name="Schachtman D."/>
        </authorList>
    </citation>
    <scope>NUCLEOTIDE SEQUENCE [LARGE SCALE GENOMIC DNA]</scope>
    <source>
        <strain evidence="4 5">2482</strain>
    </source>
</reference>
<dbReference type="Pfam" id="PF07736">
    <property type="entry name" value="CM_1"/>
    <property type="match status" value="1"/>
</dbReference>
<organism evidence="4 5">
    <name type="scientific">Neobacillus bataviensis</name>
    <dbReference type="NCBI Taxonomy" id="220685"/>
    <lineage>
        <taxon>Bacteria</taxon>
        <taxon>Bacillati</taxon>
        <taxon>Bacillota</taxon>
        <taxon>Bacilli</taxon>
        <taxon>Bacillales</taxon>
        <taxon>Bacillaceae</taxon>
        <taxon>Neobacillus</taxon>
    </lineage>
</organism>
<evidence type="ECO:0000313" key="5">
    <source>
        <dbReference type="Proteomes" id="UP000319671"/>
    </source>
</evidence>
<dbReference type="GO" id="GO:0004106">
    <property type="term" value="F:chorismate mutase activity"/>
    <property type="evidence" value="ECO:0007669"/>
    <property type="project" value="UniProtKB-UniRule"/>
</dbReference>
<dbReference type="EC" id="5.4.99.5" evidence="1 3"/>
<dbReference type="AlphaFoldDB" id="A0A561DS49"/>
<dbReference type="EMBL" id="VIVN01000002">
    <property type="protein sequence ID" value="TWE06188.1"/>
    <property type="molecule type" value="Genomic_DNA"/>
</dbReference>
<comment type="caution">
    <text evidence="4">The sequence shown here is derived from an EMBL/GenBank/DDBJ whole genome shotgun (WGS) entry which is preliminary data.</text>
</comment>
<dbReference type="Proteomes" id="UP000319671">
    <property type="component" value="Unassembled WGS sequence"/>
</dbReference>
<dbReference type="UniPathway" id="UPA00120">
    <property type="reaction ID" value="UER00203"/>
</dbReference>
<keyword evidence="5" id="KW-1185">Reference proteome</keyword>
<dbReference type="PROSITE" id="PS51167">
    <property type="entry name" value="CHORISMATE_MUT_1"/>
    <property type="match status" value="1"/>
</dbReference>
<protein>
    <recommendedName>
        <fullName evidence="1 3">chorismate mutase</fullName>
        <ecNumber evidence="1 3">5.4.99.5</ecNumber>
    </recommendedName>
</protein>
<dbReference type="NCBIfam" id="TIGR01796">
    <property type="entry name" value="CM_mono_aroH"/>
    <property type="match status" value="1"/>
</dbReference>
<keyword evidence="2 3" id="KW-0028">Amino-acid biosynthesis</keyword>
<dbReference type="Gene3D" id="3.30.1330.40">
    <property type="entry name" value="RutC-like"/>
    <property type="match status" value="1"/>
</dbReference>
<accession>A0A561DS49</accession>
<dbReference type="GO" id="GO:0046417">
    <property type="term" value="P:chorismate metabolic process"/>
    <property type="evidence" value="ECO:0007669"/>
    <property type="project" value="TreeGrafter"/>
</dbReference>
<dbReference type="SUPFAM" id="SSF55298">
    <property type="entry name" value="YjgF-like"/>
    <property type="match status" value="1"/>
</dbReference>
<keyword evidence="2 3" id="KW-0057">Aromatic amino acid biosynthesis</keyword>
<comment type="catalytic activity">
    <reaction evidence="3">
        <text>chorismate = prephenate</text>
        <dbReference type="Rhea" id="RHEA:13897"/>
        <dbReference type="ChEBI" id="CHEBI:29748"/>
        <dbReference type="ChEBI" id="CHEBI:29934"/>
        <dbReference type="EC" id="5.4.99.5"/>
    </reaction>
</comment>